<evidence type="ECO:0000256" key="2">
    <source>
        <dbReference type="SAM" id="Phobius"/>
    </source>
</evidence>
<sequence>MQDTDYPPAVTPRLRRQVILPISLAVLIVALGITTAIYPLYPGHPRSLSPLEQKQLTSQLAAARSPAPSEDQWVESRDGDGALDIEDINGPATIYFDKQSRTRLLCIENIGCYHLRGHHEANK</sequence>
<dbReference type="AlphaFoldDB" id="A0A7W7ZJU8"/>
<reference evidence="3 4" key="1">
    <citation type="submission" date="2020-08" db="EMBL/GenBank/DDBJ databases">
        <title>Genomic Encyclopedia of Type Strains, Phase IV (KMG-V): Genome sequencing to study the core and pangenomes of soil and plant-associated prokaryotes.</title>
        <authorList>
            <person name="Whitman W."/>
        </authorList>
    </citation>
    <scope>NUCLEOTIDE SEQUENCE [LARGE SCALE GENOMIC DNA]</scope>
    <source>
        <strain evidence="3 4">M8UP14</strain>
    </source>
</reference>
<dbReference type="EMBL" id="JACHIP010000033">
    <property type="protein sequence ID" value="MBB5061240.1"/>
    <property type="molecule type" value="Genomic_DNA"/>
</dbReference>
<keyword evidence="2" id="KW-0472">Membrane</keyword>
<keyword evidence="2" id="KW-1133">Transmembrane helix</keyword>
<evidence type="ECO:0000313" key="4">
    <source>
        <dbReference type="Proteomes" id="UP000540989"/>
    </source>
</evidence>
<keyword evidence="2" id="KW-0812">Transmembrane</keyword>
<gene>
    <name evidence="3" type="ORF">HDF16_005976</name>
</gene>
<feature type="region of interest" description="Disordered" evidence="1">
    <location>
        <begin position="54"/>
        <end position="81"/>
    </location>
</feature>
<accession>A0A7W7ZJU8</accession>
<evidence type="ECO:0000313" key="3">
    <source>
        <dbReference type="EMBL" id="MBB5061240.1"/>
    </source>
</evidence>
<feature type="transmembrane region" description="Helical" evidence="2">
    <location>
        <begin position="20"/>
        <end position="41"/>
    </location>
</feature>
<dbReference type="Proteomes" id="UP000540989">
    <property type="component" value="Unassembled WGS sequence"/>
</dbReference>
<dbReference type="RefSeq" id="WP_184224029.1">
    <property type="nucleotide sequence ID" value="NZ_JACHIP010000033.1"/>
</dbReference>
<protein>
    <submittedName>
        <fullName evidence="3">Uncharacterized protein</fullName>
    </submittedName>
</protein>
<comment type="caution">
    <text evidence="3">The sequence shown here is derived from an EMBL/GenBank/DDBJ whole genome shotgun (WGS) entry which is preliminary data.</text>
</comment>
<evidence type="ECO:0000256" key="1">
    <source>
        <dbReference type="SAM" id="MobiDB-lite"/>
    </source>
</evidence>
<name>A0A7W7ZJU8_9BACT</name>
<keyword evidence="4" id="KW-1185">Reference proteome</keyword>
<proteinExistence type="predicted"/>
<organism evidence="3 4">
    <name type="scientific">Granulicella aggregans</name>
    <dbReference type="NCBI Taxonomy" id="474949"/>
    <lineage>
        <taxon>Bacteria</taxon>
        <taxon>Pseudomonadati</taxon>
        <taxon>Acidobacteriota</taxon>
        <taxon>Terriglobia</taxon>
        <taxon>Terriglobales</taxon>
        <taxon>Acidobacteriaceae</taxon>
        <taxon>Granulicella</taxon>
    </lineage>
</organism>